<evidence type="ECO:0000256" key="3">
    <source>
        <dbReference type="SAM" id="Phobius"/>
    </source>
</evidence>
<dbReference type="Proteomes" id="UP000256329">
    <property type="component" value="Unassembled WGS sequence"/>
</dbReference>
<evidence type="ECO:0000256" key="2">
    <source>
        <dbReference type="SAM" id="MobiDB-lite"/>
    </source>
</evidence>
<evidence type="ECO:0000313" key="5">
    <source>
        <dbReference type="Proteomes" id="UP000256329"/>
    </source>
</evidence>
<dbReference type="EMBL" id="QSLN01000003">
    <property type="protein sequence ID" value="RDV83989.1"/>
    <property type="molecule type" value="Genomic_DNA"/>
</dbReference>
<proteinExistence type="predicted"/>
<gene>
    <name evidence="4" type="ORF">DXX99_03915</name>
</gene>
<keyword evidence="3" id="KW-1133">Transmembrane helix</keyword>
<evidence type="ECO:0000313" key="4">
    <source>
        <dbReference type="EMBL" id="RDV83989.1"/>
    </source>
</evidence>
<accession>A0A3D8P4C8</accession>
<dbReference type="GO" id="GO:0055070">
    <property type="term" value="P:copper ion homeostasis"/>
    <property type="evidence" value="ECO:0007669"/>
    <property type="project" value="InterPro"/>
</dbReference>
<sequence length="291" mass="30885">MIIDLRYHIATLVALFLMLGLGILIGTGLIGNDALLKKQEQMTNRLEKQLEELRQENMRVRQLYEEAEAENRSLRTFAQEVLPYAVAGRLKGMRVAVVEVAGKAPSGMIGTLKTAGAVVEPVVSLLDNYTAPTADLAVAQALGWPTNDQGEILSRLSQELGAALASGQNPGFIEFLSSQGLIKVEGNYKGAVQAVVVVGGGSNERRVAKVDLPLIDALVKSKVMVVGVEESSDSGAGIEAYQEHKISTVDNIDRPEGQIALVLALAGQPGQYGTKGKNRSLLPPYPVGGGA</sequence>
<feature type="coiled-coil region" evidence="1">
    <location>
        <begin position="32"/>
        <end position="73"/>
    </location>
</feature>
<keyword evidence="3" id="KW-0812">Transmembrane</keyword>
<evidence type="ECO:0000256" key="1">
    <source>
        <dbReference type="SAM" id="Coils"/>
    </source>
</evidence>
<name>A0A3D8P4C8_9THEO</name>
<keyword evidence="1" id="KW-0175">Coiled coil</keyword>
<organism evidence="4 5">
    <name type="scientific">Ammonifex thiophilus</name>
    <dbReference type="NCBI Taxonomy" id="444093"/>
    <lineage>
        <taxon>Bacteria</taxon>
        <taxon>Bacillati</taxon>
        <taxon>Bacillota</taxon>
        <taxon>Clostridia</taxon>
        <taxon>Thermoanaerobacterales</taxon>
        <taxon>Thermoanaerobacteraceae</taxon>
        <taxon>Ammonifex</taxon>
    </lineage>
</organism>
<dbReference type="AlphaFoldDB" id="A0A3D8P4C8"/>
<keyword evidence="3" id="KW-0472">Membrane</keyword>
<comment type="caution">
    <text evidence="4">The sequence shown here is derived from an EMBL/GenBank/DDBJ whole genome shotgun (WGS) entry which is preliminary data.</text>
</comment>
<dbReference type="Pfam" id="PF11382">
    <property type="entry name" value="MctB"/>
    <property type="match status" value="1"/>
</dbReference>
<dbReference type="InterPro" id="IPR021522">
    <property type="entry name" value="MctB"/>
</dbReference>
<protein>
    <submittedName>
        <fullName evidence="4">Copper transporter</fullName>
    </submittedName>
</protein>
<reference evidence="4 5" key="1">
    <citation type="submission" date="2018-08" db="EMBL/GenBank/DDBJ databases">
        <title>Form III RuBisCO-mediated autotrophy in Thermodesulfobium bacteria.</title>
        <authorList>
            <person name="Toshchakov S.V."/>
            <person name="Kublanov I.V."/>
            <person name="Frolov E."/>
            <person name="Bonch-Osmolovskaya E.A."/>
            <person name="Tourova T.P."/>
            <person name="Chernych N.A."/>
            <person name="Lebedinsky A.V."/>
        </authorList>
    </citation>
    <scope>NUCLEOTIDE SEQUENCE [LARGE SCALE GENOMIC DNA]</scope>
    <source>
        <strain evidence="4 5">SR</strain>
    </source>
</reference>
<feature type="transmembrane region" description="Helical" evidence="3">
    <location>
        <begin position="12"/>
        <end position="31"/>
    </location>
</feature>
<keyword evidence="5" id="KW-1185">Reference proteome</keyword>
<feature type="region of interest" description="Disordered" evidence="2">
    <location>
        <begin position="270"/>
        <end position="291"/>
    </location>
</feature>
<dbReference type="GO" id="GO:0016020">
    <property type="term" value="C:membrane"/>
    <property type="evidence" value="ECO:0007669"/>
    <property type="project" value="InterPro"/>
</dbReference>